<dbReference type="InterPro" id="IPR055414">
    <property type="entry name" value="LRR_R13L4/SHOC2-like"/>
</dbReference>
<dbReference type="InterPro" id="IPR027417">
    <property type="entry name" value="P-loop_NTPase"/>
</dbReference>
<dbReference type="Pfam" id="PF23598">
    <property type="entry name" value="LRR_14"/>
    <property type="match status" value="1"/>
</dbReference>
<feature type="coiled-coil region" evidence="7">
    <location>
        <begin position="72"/>
        <end position="102"/>
    </location>
</feature>
<dbReference type="FunFam" id="1.10.10.10:FF:000322">
    <property type="entry name" value="Probable disease resistance protein At1g63360"/>
    <property type="match status" value="1"/>
</dbReference>
<dbReference type="Gene3D" id="3.40.50.300">
    <property type="entry name" value="P-loop containing nucleotide triphosphate hydrolases"/>
    <property type="match status" value="1"/>
</dbReference>
<feature type="domain" description="Disease resistance R13L4/SHOC-2-like LRR" evidence="12">
    <location>
        <begin position="586"/>
        <end position="962"/>
    </location>
</feature>
<evidence type="ECO:0000256" key="2">
    <source>
        <dbReference type="ARBA" id="ARBA00022614"/>
    </source>
</evidence>
<keyword evidence="6 7" id="KW-0175">Coiled coil</keyword>
<evidence type="ECO:0000313" key="14">
    <source>
        <dbReference type="Proteomes" id="UP000324705"/>
    </source>
</evidence>
<dbReference type="GO" id="GO:0009626">
    <property type="term" value="P:plant-type hypersensitive response"/>
    <property type="evidence" value="ECO:0007669"/>
    <property type="project" value="UniProtKB-ARBA"/>
</dbReference>
<evidence type="ECO:0000313" key="13">
    <source>
        <dbReference type="EMBL" id="VAI81549.1"/>
    </source>
</evidence>
<dbReference type="Pfam" id="PF23559">
    <property type="entry name" value="WHD_DRP"/>
    <property type="match status" value="1"/>
</dbReference>
<keyword evidence="5" id="KW-0611">Plant defense</keyword>
<dbReference type="GO" id="GO:0002758">
    <property type="term" value="P:innate immune response-activating signaling pathway"/>
    <property type="evidence" value="ECO:0007669"/>
    <property type="project" value="UniProtKB-ARBA"/>
</dbReference>
<dbReference type="Gramene" id="TRITD7Av1G273340.1">
    <property type="protein sequence ID" value="TRITD7Av1G273340.1"/>
    <property type="gene ID" value="TRITD7Av1G273340"/>
</dbReference>
<reference evidence="13 14" key="1">
    <citation type="submission" date="2017-09" db="EMBL/GenBank/DDBJ databases">
        <authorList>
            <consortium name="International Durum Wheat Genome Sequencing Consortium (IDWGSC)"/>
            <person name="Milanesi L."/>
        </authorList>
    </citation>
    <scope>NUCLEOTIDE SEQUENCE [LARGE SCALE GENOMIC DNA]</scope>
    <source>
        <strain evidence="14">cv. Svevo</strain>
    </source>
</reference>
<dbReference type="FunFam" id="3.40.50.300:FF:001091">
    <property type="entry name" value="Probable disease resistance protein At1g61300"/>
    <property type="match status" value="1"/>
</dbReference>
<dbReference type="GO" id="GO:0042742">
    <property type="term" value="P:defense response to bacterium"/>
    <property type="evidence" value="ECO:0007669"/>
    <property type="project" value="UniProtKB-ARBA"/>
</dbReference>
<feature type="domain" description="NB-ARC" evidence="9">
    <location>
        <begin position="209"/>
        <end position="379"/>
    </location>
</feature>
<evidence type="ECO:0000256" key="4">
    <source>
        <dbReference type="ARBA" id="ARBA00022741"/>
    </source>
</evidence>
<feature type="domain" description="Disease resistance N-terminal" evidence="10">
    <location>
        <begin position="46"/>
        <end position="131"/>
    </location>
</feature>
<feature type="domain" description="Disease resistance protein winged helix" evidence="11">
    <location>
        <begin position="464"/>
        <end position="535"/>
    </location>
</feature>
<dbReference type="InterPro" id="IPR032675">
    <property type="entry name" value="LRR_dom_sf"/>
</dbReference>
<evidence type="ECO:0000259" key="11">
    <source>
        <dbReference type="Pfam" id="PF23559"/>
    </source>
</evidence>
<evidence type="ECO:0000256" key="6">
    <source>
        <dbReference type="ARBA" id="ARBA00023054"/>
    </source>
</evidence>
<dbReference type="InterPro" id="IPR038005">
    <property type="entry name" value="RX-like_CC"/>
</dbReference>
<dbReference type="SUPFAM" id="SSF52058">
    <property type="entry name" value="L domain-like"/>
    <property type="match status" value="1"/>
</dbReference>
<dbReference type="Pfam" id="PF00931">
    <property type="entry name" value="NB-ARC"/>
    <property type="match status" value="1"/>
</dbReference>
<keyword evidence="2" id="KW-0433">Leucine-rich repeat</keyword>
<gene>
    <name evidence="13" type="ORF">TRITD_7Av1G273340</name>
</gene>
<dbReference type="InterPro" id="IPR044974">
    <property type="entry name" value="Disease_R_plants"/>
</dbReference>
<accession>A0A9R0ZRF0</accession>
<evidence type="ECO:0000259" key="10">
    <source>
        <dbReference type="Pfam" id="PF18052"/>
    </source>
</evidence>
<evidence type="ECO:0000256" key="5">
    <source>
        <dbReference type="ARBA" id="ARBA00022821"/>
    </source>
</evidence>
<dbReference type="GO" id="GO:0043531">
    <property type="term" value="F:ADP binding"/>
    <property type="evidence" value="ECO:0007669"/>
    <property type="project" value="InterPro"/>
</dbReference>
<dbReference type="Gene3D" id="1.10.8.430">
    <property type="entry name" value="Helical domain of apoptotic protease-activating factors"/>
    <property type="match status" value="1"/>
</dbReference>
<keyword evidence="3" id="KW-0677">Repeat</keyword>
<feature type="region of interest" description="Disordered" evidence="8">
    <location>
        <begin position="983"/>
        <end position="1011"/>
    </location>
</feature>
<evidence type="ECO:0000259" key="9">
    <source>
        <dbReference type="Pfam" id="PF00931"/>
    </source>
</evidence>
<dbReference type="CDD" id="cd14798">
    <property type="entry name" value="RX-CC_like"/>
    <property type="match status" value="1"/>
</dbReference>
<keyword evidence="14" id="KW-1185">Reference proteome</keyword>
<dbReference type="OMA" id="ICFERAD"/>
<name>A0A9R0ZRF0_TRITD</name>
<dbReference type="InterPro" id="IPR042197">
    <property type="entry name" value="Apaf_helical"/>
</dbReference>
<evidence type="ECO:0000259" key="12">
    <source>
        <dbReference type="Pfam" id="PF23598"/>
    </source>
</evidence>
<proteinExistence type="inferred from homology"/>
<comment type="similarity">
    <text evidence="1">Belongs to the disease resistance NB-LRR family.</text>
</comment>
<sequence>MDTTKLCILLCSIRKRNHTQHNQENRTRRLASEMAAEALVSASTGVMNSVLEKLATLMGDEYTKHRSMQREVAFLKDELGSMDAVLKKLENMEEEIDPQTREWKNQVMDMAFHIEDCIDDFMHESGEDSSRPDVGFVGKIAHYINMLRARHQFANQIQQLKAWVKDVSERRKRYKLDECASSSSYVSVDPRMPALYVEAANLVGMEGPKEDLINLLTDQKAASVQPLRVVSIVGFGGLGKTTLAIQVYHELGGQYDCKVFVSISQRPNMMKLLGRIIKKLKMPQATHTDEMQDLIEYIREYLREKRYFFVIDDIWDESVWGIIRCVFPKNQQGSKVIVTTRIEMVAKATCNYQHEFVYKMSPLDDQNSRKLFFSRVGQVDLQPLEEISIEILKKCGGLPLAIVSIASLLVSQTTRSVTQWKYVCNSLSSNLRTNPTLEGMRQVLNLSYNNLPHRLKTCLLYIAMYPEDYIIMKRNLLREWVAEGFIPKVQGQDADMVAESYFNELVNRSMIQPTKIWYDGQVIECKVHDMILDLIRLKSEEEKFLSVADDLQGITAALRSKVRRLSLQLDYGANEGTIEASLSMPHIRSLGIFGKFCFKFSMYELKSIRVLNVDCQGAGMADRIDLTPICKLFHLRYLSIISHKEDMPTLILPSLIGDLKHLETLKLDIHITTSMPSDIVDLPCLLHLYVPIGTRLPDGIRRMKALRTLRYFDVHMNSVDNLIGLSELTNLRSLDFCSDHDKQTTSQHGISMGIFWCSVSKLMRCNLRNFRSGSKIFSPQCVELASLITSNTERNLEELHVAATWTFSRVPIWIGQHQKLCMLGITVEKLMQEDIDLLAGLPNLLYLWLWIRKSPGKRIIIGGGAVTFRVLKYLRITCFTPCLTFMAWAMPELQNLVLEIHEQGVEHLGPSAIKGVEHLPNLRQVDVGICFERADTESQRRAADAEAILTNALSVSSGHPSIKMRLEDGMKYFKLSCASSDGGDEVARQPNDAVDGSAEAATHAPSITAGR</sequence>
<dbReference type="PRINTS" id="PR00364">
    <property type="entry name" value="DISEASERSIST"/>
</dbReference>
<evidence type="ECO:0000256" key="7">
    <source>
        <dbReference type="SAM" id="Coils"/>
    </source>
</evidence>
<dbReference type="PANTHER" id="PTHR23155:SF906">
    <property type="entry name" value="OS08G0205100 PROTEIN"/>
    <property type="match status" value="1"/>
</dbReference>
<evidence type="ECO:0000256" key="8">
    <source>
        <dbReference type="SAM" id="MobiDB-lite"/>
    </source>
</evidence>
<keyword evidence="4" id="KW-0547">Nucleotide-binding</keyword>
<evidence type="ECO:0000256" key="1">
    <source>
        <dbReference type="ARBA" id="ARBA00008894"/>
    </source>
</evidence>
<evidence type="ECO:0000256" key="3">
    <source>
        <dbReference type="ARBA" id="ARBA00022737"/>
    </source>
</evidence>
<dbReference type="InterPro" id="IPR058922">
    <property type="entry name" value="WHD_DRP"/>
</dbReference>
<dbReference type="Gene3D" id="3.80.10.10">
    <property type="entry name" value="Ribonuclease Inhibitor"/>
    <property type="match status" value="1"/>
</dbReference>
<dbReference type="Gene3D" id="1.20.5.4130">
    <property type="match status" value="1"/>
</dbReference>
<dbReference type="PANTHER" id="PTHR23155">
    <property type="entry name" value="DISEASE RESISTANCE PROTEIN RP"/>
    <property type="match status" value="1"/>
</dbReference>
<dbReference type="SUPFAM" id="SSF52540">
    <property type="entry name" value="P-loop containing nucleoside triphosphate hydrolases"/>
    <property type="match status" value="1"/>
</dbReference>
<dbReference type="Proteomes" id="UP000324705">
    <property type="component" value="Chromosome 7A"/>
</dbReference>
<protein>
    <submittedName>
        <fullName evidence="13">Uncharacterized protein</fullName>
    </submittedName>
</protein>
<dbReference type="AlphaFoldDB" id="A0A9R0ZRF0"/>
<organism evidence="13 14">
    <name type="scientific">Triticum turgidum subsp. durum</name>
    <name type="common">Durum wheat</name>
    <name type="synonym">Triticum durum</name>
    <dbReference type="NCBI Taxonomy" id="4567"/>
    <lineage>
        <taxon>Eukaryota</taxon>
        <taxon>Viridiplantae</taxon>
        <taxon>Streptophyta</taxon>
        <taxon>Embryophyta</taxon>
        <taxon>Tracheophyta</taxon>
        <taxon>Spermatophyta</taxon>
        <taxon>Magnoliopsida</taxon>
        <taxon>Liliopsida</taxon>
        <taxon>Poales</taxon>
        <taxon>Poaceae</taxon>
        <taxon>BOP clade</taxon>
        <taxon>Pooideae</taxon>
        <taxon>Triticodae</taxon>
        <taxon>Triticeae</taxon>
        <taxon>Triticinae</taxon>
        <taxon>Triticum</taxon>
    </lineage>
</organism>
<dbReference type="Pfam" id="PF18052">
    <property type="entry name" value="Rx_N"/>
    <property type="match status" value="1"/>
</dbReference>
<dbReference type="EMBL" id="LT934123">
    <property type="protein sequence ID" value="VAI81549.1"/>
    <property type="molecule type" value="Genomic_DNA"/>
</dbReference>
<dbReference type="InterPro" id="IPR041118">
    <property type="entry name" value="Rx_N"/>
</dbReference>
<dbReference type="InterPro" id="IPR002182">
    <property type="entry name" value="NB-ARC"/>
</dbReference>